<protein>
    <submittedName>
        <fullName evidence="2">Uncharacterized protein</fullName>
    </submittedName>
</protein>
<dbReference type="Proteomes" id="UP000006428">
    <property type="component" value="Unassembled WGS sequence"/>
</dbReference>
<proteinExistence type="predicted"/>
<evidence type="ECO:0000256" key="1">
    <source>
        <dbReference type="SAM" id="MobiDB-lite"/>
    </source>
</evidence>
<name>A0ABN0DZR9_AERSS</name>
<accession>A0ABN0DZR9</accession>
<dbReference type="EMBL" id="AGVO01000044">
    <property type="protein sequence ID" value="EHI52421.1"/>
    <property type="molecule type" value="Genomic_DNA"/>
</dbReference>
<evidence type="ECO:0000313" key="3">
    <source>
        <dbReference type="Proteomes" id="UP000006428"/>
    </source>
</evidence>
<reference evidence="2 3" key="1">
    <citation type="journal article" date="2012" name="Front. Microbiol.">
        <title>Draft Genome Sequence of the Virulent Strain 01-B526 of the Fish Pathogen Aeromonas salmonicida.</title>
        <authorList>
            <person name="Charette S.J."/>
            <person name="Brochu F."/>
            <person name="Boyle B."/>
            <person name="Filion G."/>
            <person name="Tanaka K.H."/>
            <person name="Derome N."/>
        </authorList>
    </citation>
    <scope>NUCLEOTIDE SEQUENCE [LARGE SCALE GENOMIC DNA]</scope>
    <source>
        <strain evidence="2 3">01-B526</strain>
    </source>
</reference>
<comment type="caution">
    <text evidence="2">The sequence shown here is derived from an EMBL/GenBank/DDBJ whole genome shotgun (WGS) entry which is preliminary data.</text>
</comment>
<evidence type="ECO:0000313" key="2">
    <source>
        <dbReference type="EMBL" id="EHI52421.1"/>
    </source>
</evidence>
<keyword evidence="3" id="KW-1185">Reference proteome</keyword>
<sequence length="51" mass="5770">MNIFLIQDGAWDPHFKGEKYLGSANGDFYANAHDAPHSSQTKTRRSGFEKQ</sequence>
<organism evidence="2 3">
    <name type="scientific">Aeromonas salmonicida subsp. salmonicida 01-B526</name>
    <dbReference type="NCBI Taxonomy" id="1076135"/>
    <lineage>
        <taxon>Bacteria</taxon>
        <taxon>Pseudomonadati</taxon>
        <taxon>Pseudomonadota</taxon>
        <taxon>Gammaproteobacteria</taxon>
        <taxon>Aeromonadales</taxon>
        <taxon>Aeromonadaceae</taxon>
        <taxon>Aeromonas</taxon>
    </lineage>
</organism>
<feature type="region of interest" description="Disordered" evidence="1">
    <location>
        <begin position="31"/>
        <end position="51"/>
    </location>
</feature>
<gene>
    <name evidence="2" type="ORF">IYQ_11326</name>
</gene>